<reference evidence="3" key="1">
    <citation type="submission" date="2022-06" db="EMBL/GenBank/DDBJ databases">
        <title>Complete genome sequences of two strains of the flax pathogen Septoria linicola.</title>
        <authorList>
            <person name="Lapalu N."/>
            <person name="Simon A."/>
            <person name="Demenou B."/>
            <person name="Paumier D."/>
            <person name="Guillot M.-P."/>
            <person name="Gout L."/>
            <person name="Valade R."/>
        </authorList>
    </citation>
    <scope>NUCLEOTIDE SEQUENCE</scope>
    <source>
        <strain evidence="3">SE15195</strain>
    </source>
</reference>
<keyword evidence="4" id="KW-1185">Reference proteome</keyword>
<proteinExistence type="predicted"/>
<evidence type="ECO:0000256" key="1">
    <source>
        <dbReference type="SAM" id="MobiDB-lite"/>
    </source>
</evidence>
<protein>
    <submittedName>
        <fullName evidence="3">Uncharacterized protein</fullName>
    </submittedName>
</protein>
<sequence>MSFKWMKSSPAIYCPVEKSEESSRSLTDGNKEGDVGQTAYESPQSSRNTKARELVQFVTCVLCVCILFAIGWQSSWHLPKPSSRYESKTLTCGNSTSDAKARGCVFDLLANNWVAPQCLDPYTESEYRSWLFSSERAHGPFPFFFDIEGTNRVPNEHSLSLRADGQTEHDRRVYTTREQHLNHCGFVLKRLHRSLEGKTTLNDEHGAYAHTEHCVKQLNLDNHRIMGQLVEECYIGYSTCTIEVPV</sequence>
<name>A0A9Q9B200_9PEZI</name>
<gene>
    <name evidence="3" type="ORF">Slin15195_G094320</name>
</gene>
<evidence type="ECO:0000313" key="4">
    <source>
        <dbReference type="Proteomes" id="UP001056384"/>
    </source>
</evidence>
<dbReference type="EMBL" id="CP099425">
    <property type="protein sequence ID" value="USW56113.1"/>
    <property type="molecule type" value="Genomic_DNA"/>
</dbReference>
<keyword evidence="2" id="KW-1133">Transmembrane helix</keyword>
<dbReference type="PANTHER" id="PTHR35896">
    <property type="entry name" value="IG-LIKE DOMAIN-CONTAINING PROTEIN"/>
    <property type="match status" value="1"/>
</dbReference>
<evidence type="ECO:0000313" key="3">
    <source>
        <dbReference type="EMBL" id="USW56113.1"/>
    </source>
</evidence>
<keyword evidence="2" id="KW-0812">Transmembrane</keyword>
<keyword evidence="2" id="KW-0472">Membrane</keyword>
<dbReference type="InterPro" id="IPR053008">
    <property type="entry name" value="Phomopsin_biosynth_assoc"/>
</dbReference>
<feature type="transmembrane region" description="Helical" evidence="2">
    <location>
        <begin position="54"/>
        <end position="72"/>
    </location>
</feature>
<accession>A0A9Q9B200</accession>
<dbReference type="AlphaFoldDB" id="A0A9Q9B200"/>
<feature type="compositionally biased region" description="Basic and acidic residues" evidence="1">
    <location>
        <begin position="17"/>
        <end position="34"/>
    </location>
</feature>
<dbReference type="PANTHER" id="PTHR35896:SF3">
    <property type="entry name" value="MAJOR FACILITATOR SUPERFAMILY TRANSPORTER"/>
    <property type="match status" value="1"/>
</dbReference>
<organism evidence="3 4">
    <name type="scientific">Septoria linicola</name>
    <dbReference type="NCBI Taxonomy" id="215465"/>
    <lineage>
        <taxon>Eukaryota</taxon>
        <taxon>Fungi</taxon>
        <taxon>Dikarya</taxon>
        <taxon>Ascomycota</taxon>
        <taxon>Pezizomycotina</taxon>
        <taxon>Dothideomycetes</taxon>
        <taxon>Dothideomycetidae</taxon>
        <taxon>Mycosphaerellales</taxon>
        <taxon>Mycosphaerellaceae</taxon>
        <taxon>Septoria</taxon>
    </lineage>
</organism>
<feature type="region of interest" description="Disordered" evidence="1">
    <location>
        <begin position="16"/>
        <end position="44"/>
    </location>
</feature>
<evidence type="ECO:0000256" key="2">
    <source>
        <dbReference type="SAM" id="Phobius"/>
    </source>
</evidence>
<dbReference type="Proteomes" id="UP001056384">
    <property type="component" value="Chromosome 8"/>
</dbReference>